<dbReference type="AlphaFoldDB" id="A0AAD5USY7"/>
<feature type="domain" description="Reverse transcriptase Ty1/copia-type" evidence="1">
    <location>
        <begin position="57"/>
        <end position="299"/>
    </location>
</feature>
<evidence type="ECO:0000259" key="1">
    <source>
        <dbReference type="Pfam" id="PF07727"/>
    </source>
</evidence>
<accession>A0AAD5USY7</accession>
<name>A0AAD5USY7_9APHY</name>
<protein>
    <recommendedName>
        <fullName evidence="1">Reverse transcriptase Ty1/copia-type domain-containing protein</fullName>
    </recommendedName>
</protein>
<dbReference type="Proteomes" id="UP001212997">
    <property type="component" value="Unassembled WGS sequence"/>
</dbReference>
<sequence>MAQGGFLDNQNVPPPIFALVAMVGDEPTHQEAMASSEKPQWLEAEGEEMRRIREMGTWVLVKRPPGANVVGSVWVLKKKRDENNKVEKYKARVCAQGFSQIPGVDFGQTSSPTARLSSLRFILALAAAQDWEIHQIDFKNAYLNGDLDEEIYMKQPPGFEEPGREDWVCKLLKAIYGLKQAGRQWYLKVKELFEGLGLQRCEYDQGVFYLHLTKLNIIVAIHVDDCTLVSNTRMVMERLKAEIANRFEISDLGEAKWLLGFEIRRDRRARTISLSQGSYIDTLISRFNLIDANPTTTPLDPHSNLFLPITDSMRQEMRHKPYSQLVGSLMYAAICTRPDIAYSTSTLAQFMSDPSPIHWEAAKRVLRYLKGTKDLALTFGGDLTDLVGFTDADWGSQAHRHSISGNVFMFCGGAISWSSRKQPLVALSSTEAEYIAASDAARELIWIRNLISEITIPITNSITLFCDNQSAIRISSSSLIHTRTKHIDIRYYFIRHIIETGTLTLEYCPTDEMVADIFTKALARARLEYLVGRLGLDQA</sequence>
<dbReference type="Pfam" id="PF07727">
    <property type="entry name" value="RVT_2"/>
    <property type="match status" value="1"/>
</dbReference>
<dbReference type="InterPro" id="IPR043502">
    <property type="entry name" value="DNA/RNA_pol_sf"/>
</dbReference>
<dbReference type="InterPro" id="IPR013103">
    <property type="entry name" value="RVT_2"/>
</dbReference>
<gene>
    <name evidence="2" type="ORF">NLI96_g12885</name>
</gene>
<dbReference type="PANTHER" id="PTHR11439:SF483">
    <property type="entry name" value="PEPTIDE SYNTHASE GLIP-LIKE, PUTATIVE (AFU_ORTHOLOGUE AFUA_3G12920)-RELATED"/>
    <property type="match status" value="1"/>
</dbReference>
<proteinExistence type="predicted"/>
<dbReference type="PANTHER" id="PTHR11439">
    <property type="entry name" value="GAG-POL-RELATED RETROTRANSPOSON"/>
    <property type="match status" value="1"/>
</dbReference>
<dbReference type="CDD" id="cd09272">
    <property type="entry name" value="RNase_HI_RT_Ty1"/>
    <property type="match status" value="1"/>
</dbReference>
<dbReference type="EMBL" id="JANAWD010001302">
    <property type="protein sequence ID" value="KAJ3473668.1"/>
    <property type="molecule type" value="Genomic_DNA"/>
</dbReference>
<dbReference type="SUPFAM" id="SSF56672">
    <property type="entry name" value="DNA/RNA polymerases"/>
    <property type="match status" value="1"/>
</dbReference>
<keyword evidence="3" id="KW-1185">Reference proteome</keyword>
<evidence type="ECO:0000313" key="2">
    <source>
        <dbReference type="EMBL" id="KAJ3473668.1"/>
    </source>
</evidence>
<comment type="caution">
    <text evidence="2">The sequence shown here is derived from an EMBL/GenBank/DDBJ whole genome shotgun (WGS) entry which is preliminary data.</text>
</comment>
<organism evidence="2 3">
    <name type="scientific">Meripilus lineatus</name>
    <dbReference type="NCBI Taxonomy" id="2056292"/>
    <lineage>
        <taxon>Eukaryota</taxon>
        <taxon>Fungi</taxon>
        <taxon>Dikarya</taxon>
        <taxon>Basidiomycota</taxon>
        <taxon>Agaricomycotina</taxon>
        <taxon>Agaricomycetes</taxon>
        <taxon>Polyporales</taxon>
        <taxon>Meripilaceae</taxon>
        <taxon>Meripilus</taxon>
    </lineage>
</organism>
<evidence type="ECO:0000313" key="3">
    <source>
        <dbReference type="Proteomes" id="UP001212997"/>
    </source>
</evidence>
<reference evidence="2" key="1">
    <citation type="submission" date="2022-07" db="EMBL/GenBank/DDBJ databases">
        <title>Genome Sequence of Physisporinus lineatus.</title>
        <authorList>
            <person name="Buettner E."/>
        </authorList>
    </citation>
    <scope>NUCLEOTIDE SEQUENCE</scope>
    <source>
        <strain evidence="2">VT162</strain>
    </source>
</reference>